<sequence length="67" mass="7224">CLGEQNKIPLRSDTGKLDGTSPSSTWLNGSDNAAFDMTDETNDSTEENTKNAKANQLDGNHKKGKII</sequence>
<reference evidence="2 3" key="1">
    <citation type="journal article" date="2018" name="Nat. Ecol. Evol.">
        <title>Shark genomes provide insights into elasmobranch evolution and the origin of vertebrates.</title>
        <authorList>
            <person name="Hara Y"/>
            <person name="Yamaguchi K"/>
            <person name="Onimaru K"/>
            <person name="Kadota M"/>
            <person name="Koyanagi M"/>
            <person name="Keeley SD"/>
            <person name="Tatsumi K"/>
            <person name="Tanaka K"/>
            <person name="Motone F"/>
            <person name="Kageyama Y"/>
            <person name="Nozu R"/>
            <person name="Adachi N"/>
            <person name="Nishimura O"/>
            <person name="Nakagawa R"/>
            <person name="Tanegashima C"/>
            <person name="Kiyatake I"/>
            <person name="Matsumoto R"/>
            <person name="Murakumo K"/>
            <person name="Nishida K"/>
            <person name="Terakita A"/>
            <person name="Kuratani S"/>
            <person name="Sato K"/>
            <person name="Hyodo S Kuraku.S."/>
        </authorList>
    </citation>
    <scope>NUCLEOTIDE SEQUENCE [LARGE SCALE GENOMIC DNA]</scope>
</reference>
<feature type="compositionally biased region" description="Polar residues" evidence="1">
    <location>
        <begin position="20"/>
        <end position="31"/>
    </location>
</feature>
<feature type="non-terminal residue" evidence="2">
    <location>
        <position position="1"/>
    </location>
</feature>
<organism evidence="2 3">
    <name type="scientific">Scyliorhinus torazame</name>
    <name type="common">Cloudy catshark</name>
    <name type="synonym">Catulus torazame</name>
    <dbReference type="NCBI Taxonomy" id="75743"/>
    <lineage>
        <taxon>Eukaryota</taxon>
        <taxon>Metazoa</taxon>
        <taxon>Chordata</taxon>
        <taxon>Craniata</taxon>
        <taxon>Vertebrata</taxon>
        <taxon>Chondrichthyes</taxon>
        <taxon>Elasmobranchii</taxon>
        <taxon>Galeomorphii</taxon>
        <taxon>Galeoidea</taxon>
        <taxon>Carcharhiniformes</taxon>
        <taxon>Scyliorhinidae</taxon>
        <taxon>Scyliorhinus</taxon>
    </lineage>
</organism>
<evidence type="ECO:0000256" key="1">
    <source>
        <dbReference type="SAM" id="MobiDB-lite"/>
    </source>
</evidence>
<dbReference type="AlphaFoldDB" id="A0A401QBQ3"/>
<feature type="region of interest" description="Disordered" evidence="1">
    <location>
        <begin position="1"/>
        <end position="67"/>
    </location>
</feature>
<comment type="caution">
    <text evidence="2">The sequence shown here is derived from an EMBL/GenBank/DDBJ whole genome shotgun (WGS) entry which is preliminary data.</text>
</comment>
<dbReference type="Proteomes" id="UP000288216">
    <property type="component" value="Unassembled WGS sequence"/>
</dbReference>
<accession>A0A401QBQ3</accession>
<protein>
    <submittedName>
        <fullName evidence="2">Uncharacterized protein</fullName>
    </submittedName>
</protein>
<dbReference type="EMBL" id="BFAA01019854">
    <property type="protein sequence ID" value="GCB82747.1"/>
    <property type="molecule type" value="Genomic_DNA"/>
</dbReference>
<name>A0A401QBQ3_SCYTO</name>
<keyword evidence="3" id="KW-1185">Reference proteome</keyword>
<feature type="compositionally biased region" description="Acidic residues" evidence="1">
    <location>
        <begin position="37"/>
        <end position="46"/>
    </location>
</feature>
<gene>
    <name evidence="2" type="ORF">scyTo_0021730</name>
</gene>
<evidence type="ECO:0000313" key="3">
    <source>
        <dbReference type="Proteomes" id="UP000288216"/>
    </source>
</evidence>
<proteinExistence type="predicted"/>
<evidence type="ECO:0000313" key="2">
    <source>
        <dbReference type="EMBL" id="GCB82747.1"/>
    </source>
</evidence>